<dbReference type="InterPro" id="IPR000477">
    <property type="entry name" value="RT_dom"/>
</dbReference>
<reference evidence="2 3" key="1">
    <citation type="submission" date="2019-05" db="EMBL/GenBank/DDBJ databases">
        <title>Another draft genome of Portunus trituberculatus and its Hox gene families provides insights of decapod evolution.</title>
        <authorList>
            <person name="Jeong J.-H."/>
            <person name="Song I."/>
            <person name="Kim S."/>
            <person name="Choi T."/>
            <person name="Kim D."/>
            <person name="Ryu S."/>
            <person name="Kim W."/>
        </authorList>
    </citation>
    <scope>NUCLEOTIDE SEQUENCE [LARGE SCALE GENOMIC DNA]</scope>
    <source>
        <tissue evidence="2">Muscle</tissue>
    </source>
</reference>
<comment type="caution">
    <text evidence="2">The sequence shown here is derived from an EMBL/GenBank/DDBJ whole genome shotgun (WGS) entry which is preliminary data.</text>
</comment>
<feature type="domain" description="Reverse transcriptase" evidence="1">
    <location>
        <begin position="41"/>
        <end position="179"/>
    </location>
</feature>
<organism evidence="2 3">
    <name type="scientific">Portunus trituberculatus</name>
    <name type="common">Swimming crab</name>
    <name type="synonym">Neptunus trituberculatus</name>
    <dbReference type="NCBI Taxonomy" id="210409"/>
    <lineage>
        <taxon>Eukaryota</taxon>
        <taxon>Metazoa</taxon>
        <taxon>Ecdysozoa</taxon>
        <taxon>Arthropoda</taxon>
        <taxon>Crustacea</taxon>
        <taxon>Multicrustacea</taxon>
        <taxon>Malacostraca</taxon>
        <taxon>Eumalacostraca</taxon>
        <taxon>Eucarida</taxon>
        <taxon>Decapoda</taxon>
        <taxon>Pleocyemata</taxon>
        <taxon>Brachyura</taxon>
        <taxon>Eubrachyura</taxon>
        <taxon>Portunoidea</taxon>
        <taxon>Portunidae</taxon>
        <taxon>Portuninae</taxon>
        <taxon>Portunus</taxon>
    </lineage>
</organism>
<keyword evidence="3" id="KW-1185">Reference proteome</keyword>
<dbReference type="EMBL" id="VSRR010040479">
    <property type="protein sequence ID" value="MPC75151.1"/>
    <property type="molecule type" value="Genomic_DNA"/>
</dbReference>
<protein>
    <recommendedName>
        <fullName evidence="1">Reverse transcriptase domain-containing protein</fullName>
    </recommendedName>
</protein>
<dbReference type="Proteomes" id="UP000324222">
    <property type="component" value="Unassembled WGS sequence"/>
</dbReference>
<evidence type="ECO:0000259" key="1">
    <source>
        <dbReference type="Pfam" id="PF00078"/>
    </source>
</evidence>
<dbReference type="Pfam" id="PF00078">
    <property type="entry name" value="RVT_1"/>
    <property type="match status" value="1"/>
</dbReference>
<dbReference type="AlphaFoldDB" id="A0A5B7HQA8"/>
<sequence length="189" mass="21580">MPLGIKSSVSFRVPGNPLLQLYNLYFHRGQHHRSYTETKNDKFSLILLTSCFSKVFEHVLLAWLMHRLQDKLSPNLYCFLPCRSTHHCLTELYTRLSPTSVVSFLDLKSAFDSASRDVILDQQVEFGVQGNLRWIRGYLCNRVSHVLFKGACSAYELFELSTPQGGVLSLFLFNGLMHSTGWCSEPLSL</sequence>
<dbReference type="OrthoDB" id="6373033at2759"/>
<proteinExistence type="predicted"/>
<evidence type="ECO:0000313" key="2">
    <source>
        <dbReference type="EMBL" id="MPC75151.1"/>
    </source>
</evidence>
<evidence type="ECO:0000313" key="3">
    <source>
        <dbReference type="Proteomes" id="UP000324222"/>
    </source>
</evidence>
<name>A0A5B7HQA8_PORTR</name>
<gene>
    <name evidence="2" type="ORF">E2C01_069535</name>
</gene>
<accession>A0A5B7HQA8</accession>